<dbReference type="InterPro" id="IPR029055">
    <property type="entry name" value="Ntn_hydrolases_N"/>
</dbReference>
<feature type="domain" description="DUF3700" evidence="1">
    <location>
        <begin position="38"/>
        <end position="260"/>
    </location>
</feature>
<dbReference type="InterPro" id="IPR044828">
    <property type="entry name" value="TSJT1-like"/>
</dbReference>
<dbReference type="Gene3D" id="3.60.20.10">
    <property type="entry name" value="Glutamine Phosphoribosylpyrophosphate, subunit 1, domain 1"/>
    <property type="match status" value="1"/>
</dbReference>
<dbReference type="InterPro" id="IPR024286">
    <property type="entry name" value="DUF3700"/>
</dbReference>
<dbReference type="PANTHER" id="PTHR45952:SF4">
    <property type="entry name" value="ALUMINUM INDUCED PROTEIN WITH YGL AND LRDR MOTIFS"/>
    <property type="match status" value="1"/>
</dbReference>
<dbReference type="SMART" id="SM01172">
    <property type="entry name" value="DUF3700"/>
    <property type="match status" value="1"/>
</dbReference>
<organism evidence="2 3">
    <name type="scientific">Microthlaspi erraticum</name>
    <dbReference type="NCBI Taxonomy" id="1685480"/>
    <lineage>
        <taxon>Eukaryota</taxon>
        <taxon>Viridiplantae</taxon>
        <taxon>Streptophyta</taxon>
        <taxon>Embryophyta</taxon>
        <taxon>Tracheophyta</taxon>
        <taxon>Spermatophyta</taxon>
        <taxon>Magnoliopsida</taxon>
        <taxon>eudicotyledons</taxon>
        <taxon>Gunneridae</taxon>
        <taxon>Pentapetalae</taxon>
        <taxon>rosids</taxon>
        <taxon>malvids</taxon>
        <taxon>Brassicales</taxon>
        <taxon>Brassicaceae</taxon>
        <taxon>Coluteocarpeae</taxon>
        <taxon>Microthlaspi</taxon>
    </lineage>
</organism>
<evidence type="ECO:0000313" key="3">
    <source>
        <dbReference type="Proteomes" id="UP000467841"/>
    </source>
</evidence>
<keyword evidence="3" id="KW-1185">Reference proteome</keyword>
<name>A0A6D2HR22_9BRAS</name>
<dbReference type="Proteomes" id="UP000467841">
    <property type="component" value="Unassembled WGS sequence"/>
</dbReference>
<protein>
    <recommendedName>
        <fullName evidence="1">DUF3700 domain-containing protein</fullName>
    </recommendedName>
</protein>
<gene>
    <name evidence="2" type="ORF">MERR_LOCUS6416</name>
</gene>
<evidence type="ECO:0000313" key="2">
    <source>
        <dbReference type="EMBL" id="CAA7019181.1"/>
    </source>
</evidence>
<reference evidence="2" key="1">
    <citation type="submission" date="2020-01" db="EMBL/GenBank/DDBJ databases">
        <authorList>
            <person name="Mishra B."/>
        </authorList>
    </citation>
    <scope>NUCLEOTIDE SEQUENCE [LARGE SCALE GENOMIC DNA]</scope>
</reference>
<evidence type="ECO:0000259" key="1">
    <source>
        <dbReference type="SMART" id="SM01172"/>
    </source>
</evidence>
<accession>A0A6D2HR22</accession>
<comment type="caution">
    <text evidence="2">The sequence shown here is derived from an EMBL/GenBank/DDBJ whole genome shotgun (WGS) entry which is preliminary data.</text>
</comment>
<dbReference type="SUPFAM" id="SSF56235">
    <property type="entry name" value="N-terminal nucleophile aminohydrolases (Ntn hydrolases)"/>
    <property type="match status" value="1"/>
</dbReference>
<dbReference type="AlphaFoldDB" id="A0A6D2HR22"/>
<dbReference type="OrthoDB" id="1022959at2759"/>
<proteinExistence type="predicted"/>
<dbReference type="EMBL" id="CACVBM020000444">
    <property type="protein sequence ID" value="CAA7019181.1"/>
    <property type="molecule type" value="Genomic_DNA"/>
</dbReference>
<dbReference type="PANTHER" id="PTHR45952">
    <property type="entry name" value="ALUMINUM INDUCED PROTEIN WITH YGL AND LRDR MOTIFS"/>
    <property type="match status" value="1"/>
</dbReference>
<sequence length="264" mass="29209">MSGYVSNKLPLSIFPLRSLKPAKLQIFSRIVKKKENMLALFEKGVAKKPVMLFGSIVTPAVTNAPEEPPTIESVAAIEDVARGFEVYYPNSLCIKNLPSCVMSSKLDQNSFITPSSLVVKDDVVCLFHGRIENRELLQMTHVLHDVSNDAATVSTLYSRFKSQGDEWYNVVRRFQGNFSFVIYDAWTKQFFVSTDPRGAAAQCFWGTDSHGNLVFSTNWQISKAASAKFYGSVTGGCFVATGKGLRRLESPNTQLVVKEVVASS</sequence>
<dbReference type="Pfam" id="PF12481">
    <property type="entry name" value="DUF3700"/>
    <property type="match status" value="1"/>
</dbReference>